<dbReference type="EMBL" id="CP032405">
    <property type="protein sequence ID" value="QRF51316.1"/>
    <property type="molecule type" value="Genomic_DNA"/>
</dbReference>
<dbReference type="RefSeq" id="WP_203019091.1">
    <property type="nucleotide sequence ID" value="NZ_CP032405.1"/>
</dbReference>
<name>A0ABX7EVB1_9HYPH</name>
<keyword evidence="3" id="KW-1185">Reference proteome</keyword>
<organism evidence="2 3">
    <name type="scientific">Rhizobium rosettiformans</name>
    <dbReference type="NCBI Taxonomy" id="1368430"/>
    <lineage>
        <taxon>Bacteria</taxon>
        <taxon>Pseudomonadati</taxon>
        <taxon>Pseudomonadota</taxon>
        <taxon>Alphaproteobacteria</taxon>
        <taxon>Hyphomicrobiales</taxon>
        <taxon>Rhizobiaceae</taxon>
        <taxon>Rhizobium/Agrobacterium group</taxon>
        <taxon>Rhizobium</taxon>
    </lineage>
</organism>
<dbReference type="Proteomes" id="UP000596351">
    <property type="component" value="Chromosome"/>
</dbReference>
<keyword evidence="1" id="KW-1133">Transmembrane helix</keyword>
<feature type="transmembrane region" description="Helical" evidence="1">
    <location>
        <begin position="43"/>
        <end position="64"/>
    </location>
</feature>
<proteinExistence type="predicted"/>
<evidence type="ECO:0000313" key="2">
    <source>
        <dbReference type="EMBL" id="QRF51316.1"/>
    </source>
</evidence>
<keyword evidence="1" id="KW-0812">Transmembrane</keyword>
<evidence type="ECO:0000313" key="3">
    <source>
        <dbReference type="Proteomes" id="UP000596351"/>
    </source>
</evidence>
<gene>
    <name evidence="2" type="ORF">D4A92_07650</name>
</gene>
<accession>A0ABX7EVB1</accession>
<protein>
    <submittedName>
        <fullName evidence="2">Uncharacterized protein</fullName>
    </submittedName>
</protein>
<sequence>MNNDTYLGQWLSNASIATGISSFAGLAVGLIGKEDVLNYELQIYWFTASFFVASVILLALGFWFNQIGRRKDEEKVSTGFTPSPKPFNMTKSQYAGHPEEVKILDAMLNATYDVRVSERRRDSQVDGKYGNSLLRDLNPRSIDIRIHVI</sequence>
<keyword evidence="1" id="KW-0472">Membrane</keyword>
<feature type="transmembrane region" description="Helical" evidence="1">
    <location>
        <begin position="12"/>
        <end position="31"/>
    </location>
</feature>
<reference evidence="2 3" key="1">
    <citation type="submission" date="2018-09" db="EMBL/GenBank/DDBJ databases">
        <title>Rhizobium sp. MAE2-X.</title>
        <authorList>
            <person name="Lee Y."/>
            <person name="Jeon C.O."/>
        </authorList>
    </citation>
    <scope>NUCLEOTIDE SEQUENCE [LARGE SCALE GENOMIC DNA]</scope>
    <source>
        <strain evidence="2 3">MAE2-X</strain>
    </source>
</reference>
<evidence type="ECO:0000256" key="1">
    <source>
        <dbReference type="SAM" id="Phobius"/>
    </source>
</evidence>